<dbReference type="RefSeq" id="WP_304282460.1">
    <property type="nucleotide sequence ID" value="NZ_QFQZ01000107.1"/>
</dbReference>
<evidence type="ECO:0000256" key="1">
    <source>
        <dbReference type="ARBA" id="ARBA00010873"/>
    </source>
</evidence>
<organism evidence="5 6">
    <name type="scientific">Caulobacter segnis</name>
    <dbReference type="NCBI Taxonomy" id="88688"/>
    <lineage>
        <taxon>Bacteria</taxon>
        <taxon>Pseudomonadati</taxon>
        <taxon>Pseudomonadota</taxon>
        <taxon>Alphaproteobacteria</taxon>
        <taxon>Caulobacterales</taxon>
        <taxon>Caulobacteraceae</taxon>
        <taxon>Caulobacter</taxon>
    </lineage>
</organism>
<feature type="compositionally biased region" description="Basic and acidic residues" evidence="3">
    <location>
        <begin position="216"/>
        <end position="248"/>
    </location>
</feature>
<dbReference type="NCBIfam" id="NF041496">
    <property type="entry name" value="MobQ"/>
    <property type="match status" value="1"/>
</dbReference>
<gene>
    <name evidence="5" type="ORF">DI526_21195</name>
</gene>
<accession>A0A2W5UT85</accession>
<feature type="domain" description="MobA/MobL protein" evidence="4">
    <location>
        <begin position="17"/>
        <end position="219"/>
    </location>
</feature>
<dbReference type="EMBL" id="QFQZ01000107">
    <property type="protein sequence ID" value="PZR30920.1"/>
    <property type="molecule type" value="Genomic_DNA"/>
</dbReference>
<comment type="caution">
    <text evidence="5">The sequence shown here is derived from an EMBL/GenBank/DDBJ whole genome shotgun (WGS) entry which is preliminary data.</text>
</comment>
<evidence type="ECO:0000256" key="2">
    <source>
        <dbReference type="ARBA" id="ARBA00022971"/>
    </source>
</evidence>
<name>A0A2W5UT85_9CAUL</name>
<feature type="region of interest" description="Disordered" evidence="3">
    <location>
        <begin position="197"/>
        <end position="248"/>
    </location>
</feature>
<evidence type="ECO:0000259" key="4">
    <source>
        <dbReference type="Pfam" id="PF03389"/>
    </source>
</evidence>
<dbReference type="Gene3D" id="3.30.930.30">
    <property type="match status" value="1"/>
</dbReference>
<proteinExistence type="inferred from homology"/>
<dbReference type="Proteomes" id="UP000249393">
    <property type="component" value="Unassembled WGS sequence"/>
</dbReference>
<evidence type="ECO:0000313" key="6">
    <source>
        <dbReference type="Proteomes" id="UP000249393"/>
    </source>
</evidence>
<protein>
    <submittedName>
        <fullName evidence="5">Molybdopterin-guanine dinucleotide biosynthesis protein MobA</fullName>
    </submittedName>
</protein>
<dbReference type="AlphaFoldDB" id="A0A2W5UT85"/>
<keyword evidence="2" id="KW-0184">Conjugation</keyword>
<dbReference type="InterPro" id="IPR005053">
    <property type="entry name" value="MobA_MobL"/>
</dbReference>
<comment type="similarity">
    <text evidence="1">Belongs to the MobA/MobL family.</text>
</comment>
<reference evidence="5 6" key="1">
    <citation type="submission" date="2017-08" db="EMBL/GenBank/DDBJ databases">
        <title>Infants hospitalized years apart are colonized by the same room-sourced microbial strains.</title>
        <authorList>
            <person name="Brooks B."/>
            <person name="Olm M.R."/>
            <person name="Firek B.A."/>
            <person name="Baker R."/>
            <person name="Thomas B.C."/>
            <person name="Morowitz M.J."/>
            <person name="Banfield J.F."/>
        </authorList>
    </citation>
    <scope>NUCLEOTIDE SEQUENCE [LARGE SCALE GENOMIC DNA]</scope>
    <source>
        <strain evidence="5">S2_003_000_R2_4</strain>
    </source>
</reference>
<evidence type="ECO:0000313" key="5">
    <source>
        <dbReference type="EMBL" id="PZR30920.1"/>
    </source>
</evidence>
<sequence length="503" mass="55835">MAQFRLEVQAIKRADGRSAVAAAAYRAATSLHDRRLEMTFDYTAKGGVAFSGVMAPDTAPASLTDRETLWNAAEAADKRADSRTAREVLISLPHELSDDQRHALIRAFVRDSLVARGMIADYAIHDPDAHGDQRNHHAHILVTTRRVTPEGFGLKGREWDNPDAVRALRLEWCEIQNQHLRQHLGADAPQVTHHSLADQGEAREPTIHLGPSASGMERRGEASDRGDINRRVRERNQARKDGPAKLRDLEDRMAEGLERGPYPIGAVIREFEAIHATMIAERDGWARDLGRLQRPAAPRAGDIVREVLAEAASARALAKGTLIATERRIARGRAKRASLMRWMRNPARMIWAAHAELNALARARQAARLAEIRYAVRRDWLRGPEGRAFLAARLDPEKQAAEAARREGRTLERKIKRADTRIEAVARTRTRLMVARELGEDTLVAPSQRGLGVGQAVREVDRRVVEAIARHPVAAQQKGLDKVLGLARGEGLLPGREPSGPDR</sequence>
<dbReference type="Pfam" id="PF03389">
    <property type="entry name" value="MobA_MobL"/>
    <property type="match status" value="1"/>
</dbReference>
<evidence type="ECO:0000256" key="3">
    <source>
        <dbReference type="SAM" id="MobiDB-lite"/>
    </source>
</evidence>